<proteinExistence type="predicted"/>
<evidence type="ECO:0000313" key="1">
    <source>
        <dbReference type="EMBL" id="KHG11874.1"/>
    </source>
</evidence>
<protein>
    <submittedName>
        <fullName evidence="1">Uncharacterized protein</fullName>
    </submittedName>
</protein>
<keyword evidence="2" id="KW-1185">Reference proteome</keyword>
<evidence type="ECO:0000313" key="2">
    <source>
        <dbReference type="Proteomes" id="UP000032142"/>
    </source>
</evidence>
<name>A0A0B0NJB4_GOSAR</name>
<gene>
    <name evidence="1" type="ORF">F383_18158</name>
</gene>
<dbReference type="AlphaFoldDB" id="A0A0B0NJB4"/>
<accession>A0A0B0NJB4</accession>
<sequence length="33" mass="3723">MWKPVSILLPVSQTLEKSQFLGFLSILKSINTC</sequence>
<dbReference type="EMBL" id="KN396604">
    <property type="protein sequence ID" value="KHG11874.1"/>
    <property type="molecule type" value="Genomic_DNA"/>
</dbReference>
<reference evidence="2" key="1">
    <citation type="submission" date="2014-09" db="EMBL/GenBank/DDBJ databases">
        <authorList>
            <person name="Mudge J."/>
            <person name="Ramaraj T."/>
            <person name="Lindquist I.E."/>
            <person name="Bharti A.K."/>
            <person name="Sundararajan A."/>
            <person name="Cameron C.T."/>
            <person name="Woodward J.E."/>
            <person name="May G.D."/>
            <person name="Brubaker C."/>
            <person name="Broadhvest J."/>
            <person name="Wilkins T.A."/>
        </authorList>
    </citation>
    <scope>NUCLEOTIDE SEQUENCE</scope>
    <source>
        <strain evidence="2">cv. AKA8401</strain>
    </source>
</reference>
<dbReference type="Proteomes" id="UP000032142">
    <property type="component" value="Unassembled WGS sequence"/>
</dbReference>
<organism evidence="1 2">
    <name type="scientific">Gossypium arboreum</name>
    <name type="common">Tree cotton</name>
    <name type="synonym">Gossypium nanking</name>
    <dbReference type="NCBI Taxonomy" id="29729"/>
    <lineage>
        <taxon>Eukaryota</taxon>
        <taxon>Viridiplantae</taxon>
        <taxon>Streptophyta</taxon>
        <taxon>Embryophyta</taxon>
        <taxon>Tracheophyta</taxon>
        <taxon>Spermatophyta</taxon>
        <taxon>Magnoliopsida</taxon>
        <taxon>eudicotyledons</taxon>
        <taxon>Gunneridae</taxon>
        <taxon>Pentapetalae</taxon>
        <taxon>rosids</taxon>
        <taxon>malvids</taxon>
        <taxon>Malvales</taxon>
        <taxon>Malvaceae</taxon>
        <taxon>Malvoideae</taxon>
        <taxon>Gossypium</taxon>
    </lineage>
</organism>